<feature type="chain" id="PRO_5038543055" description="Gram-positive cocci surface proteins LPxTG domain-containing protein" evidence="8">
    <location>
        <begin position="20"/>
        <end position="858"/>
    </location>
</feature>
<feature type="compositionally biased region" description="Acidic residues" evidence="7">
    <location>
        <begin position="591"/>
        <end position="601"/>
    </location>
</feature>
<dbReference type="EMBL" id="JQCA01000119">
    <property type="protein sequence ID" value="KRO01163.1"/>
    <property type="molecule type" value="Genomic_DNA"/>
</dbReference>
<dbReference type="Pfam" id="PF12799">
    <property type="entry name" value="LRR_4"/>
    <property type="match status" value="1"/>
</dbReference>
<comment type="caution">
    <text evidence="10">The sequence shown here is derived from an EMBL/GenBank/DDBJ whole genome shotgun (WGS) entry which is preliminary data.</text>
</comment>
<feature type="compositionally biased region" description="Low complexity" evidence="7">
    <location>
        <begin position="532"/>
        <end position="552"/>
    </location>
</feature>
<dbReference type="PANTHER" id="PTHR46652:SF3">
    <property type="entry name" value="LEUCINE-RICH REPEAT-CONTAINING PROTEIN 9"/>
    <property type="match status" value="1"/>
</dbReference>
<evidence type="ECO:0000259" key="9">
    <source>
        <dbReference type="PROSITE" id="PS50847"/>
    </source>
</evidence>
<evidence type="ECO:0000256" key="6">
    <source>
        <dbReference type="ARBA" id="ARBA00023088"/>
    </source>
</evidence>
<evidence type="ECO:0000256" key="8">
    <source>
        <dbReference type="SAM" id="SignalP"/>
    </source>
</evidence>
<feature type="compositionally biased region" description="Gly residues" evidence="7">
    <location>
        <begin position="625"/>
        <end position="643"/>
    </location>
</feature>
<evidence type="ECO:0000256" key="4">
    <source>
        <dbReference type="ARBA" id="ARBA00022729"/>
    </source>
</evidence>
<evidence type="ECO:0000256" key="3">
    <source>
        <dbReference type="ARBA" id="ARBA00022614"/>
    </source>
</evidence>
<dbReference type="PROSITE" id="PS50847">
    <property type="entry name" value="GRAM_POS_ANCHORING"/>
    <property type="match status" value="1"/>
</dbReference>
<evidence type="ECO:0000256" key="2">
    <source>
        <dbReference type="ARBA" id="ARBA00022525"/>
    </source>
</evidence>
<feature type="compositionally biased region" description="Gly residues" evidence="7">
    <location>
        <begin position="417"/>
        <end position="426"/>
    </location>
</feature>
<dbReference type="InterPro" id="IPR050836">
    <property type="entry name" value="SDS22/Internalin_LRR"/>
</dbReference>
<keyword evidence="4 8" id="KW-0732">Signal</keyword>
<feature type="compositionally biased region" description="Acidic residues" evidence="7">
    <location>
        <begin position="477"/>
        <end position="487"/>
    </location>
</feature>
<dbReference type="InterPro" id="IPR001611">
    <property type="entry name" value="Leu-rich_rpt"/>
</dbReference>
<dbReference type="PATRIC" id="fig|616990.3.peg.559"/>
<dbReference type="Gene3D" id="3.10.20.320">
    <property type="entry name" value="Putative peptidoglycan bound protein (lpxtg motif)"/>
    <property type="match status" value="1"/>
</dbReference>
<accession>A0A0R2LMJ6</accession>
<keyword evidence="2" id="KW-0964">Secreted</keyword>
<feature type="domain" description="Gram-positive cocci surface proteins LPxTG" evidence="9">
    <location>
        <begin position="825"/>
        <end position="858"/>
    </location>
</feature>
<dbReference type="InterPro" id="IPR009459">
    <property type="entry name" value="MucBP_dom"/>
</dbReference>
<feature type="compositionally biased region" description="Acidic residues" evidence="7">
    <location>
        <begin position="499"/>
        <end position="522"/>
    </location>
</feature>
<keyword evidence="5" id="KW-0677">Repeat</keyword>
<feature type="compositionally biased region" description="Acidic residues" evidence="7">
    <location>
        <begin position="458"/>
        <end position="468"/>
    </location>
</feature>
<dbReference type="Pfam" id="PF00746">
    <property type="entry name" value="Gram_pos_anchor"/>
    <property type="match status" value="1"/>
</dbReference>
<organism evidence="10 11">
    <name type="scientific">Levilactobacillus paucivorans</name>
    <dbReference type="NCBI Taxonomy" id="616990"/>
    <lineage>
        <taxon>Bacteria</taxon>
        <taxon>Bacillati</taxon>
        <taxon>Bacillota</taxon>
        <taxon>Bacilli</taxon>
        <taxon>Lactobacillales</taxon>
        <taxon>Lactobacillaceae</taxon>
        <taxon>Levilactobacillus</taxon>
    </lineage>
</organism>
<feature type="compositionally biased region" description="Low complexity" evidence="7">
    <location>
        <begin position="565"/>
        <end position="590"/>
    </location>
</feature>
<feature type="compositionally biased region" description="Gly residues" evidence="7">
    <location>
        <begin position="652"/>
        <end position="670"/>
    </location>
</feature>
<dbReference type="Pfam" id="PF06458">
    <property type="entry name" value="MucBP"/>
    <property type="match status" value="1"/>
</dbReference>
<feature type="signal peptide" evidence="8">
    <location>
        <begin position="1"/>
        <end position="19"/>
    </location>
</feature>
<gene>
    <name evidence="10" type="ORF">IV54_GL000521</name>
</gene>
<dbReference type="SUPFAM" id="SSF52058">
    <property type="entry name" value="L domain-like"/>
    <property type="match status" value="1"/>
</dbReference>
<dbReference type="PANTHER" id="PTHR46652">
    <property type="entry name" value="LEUCINE-RICH REPEAT AND IQ DOMAIN-CONTAINING PROTEIN 1-RELATED"/>
    <property type="match status" value="1"/>
</dbReference>
<dbReference type="NCBIfam" id="TIGR01167">
    <property type="entry name" value="LPXTG_anchor"/>
    <property type="match status" value="1"/>
</dbReference>
<feature type="compositionally biased region" description="Gly residues" evidence="7">
    <location>
        <begin position="687"/>
        <end position="711"/>
    </location>
</feature>
<dbReference type="Proteomes" id="UP000051906">
    <property type="component" value="Unassembled WGS sequence"/>
</dbReference>
<dbReference type="InterPro" id="IPR032675">
    <property type="entry name" value="LRR_dom_sf"/>
</dbReference>
<protein>
    <recommendedName>
        <fullName evidence="9">Gram-positive cocci surface proteins LPxTG domain-containing protein</fullName>
    </recommendedName>
</protein>
<feature type="compositionally biased region" description="Low complexity" evidence="7">
    <location>
        <begin position="712"/>
        <end position="765"/>
    </location>
</feature>
<sequence length="858" mass="88806">MKASLWLTAATVLMGVGMATEPQDVHAAATGQTSSQRATEHIWEWMPNPTLRKIMLKTLNNDPNIKHHWKTEDDITKKDMRLLTKMELTKENVSGVGVQTIQMFSLEGLEYATNLTYLDLDGSVTNFDSTDREAFGKNPIRQPRGHITILSPLMNLTKLDTLILKNNRIDDVRKLANLTNLSYLDLSNCQIADFSPLGQIPFEVFKGEGQVISRTDRFTGNELSGHLKNTSTWIDGSRYEMKALDRYAVPAYTREDRHEDTGDLLGTHDVFKLKFSAGKSHSDGDKGLSYDHLADQEYTRPDDNFTTGEMLKHDARNAMLGEVRSPDGKVLWTYVNTYRFTTYPAPVTVSHVDTDGNKLQDDEVLTGGLGAPYQTQPVKIEGYQHKETKGEMTGKFLREEQKVVHVYEKVDDQDTGTGNGGDGSTGDGDDSQGNMNGGDQGNGNANGGDGQDGSDNNGDSDGDADGNDGQDGSDSNGDSDGDADGNDGQDGQDGFDNNGDSDSDANGGDDQDGSDNNGDSDGDTNGGDGQDGSDSNGDSDGDTNGNDGSDNNGDSDSDSDGNDGQDGSDNNGDSDGDTNGNDGQDGSDNNGDSDSDADGNDGQDGSDNNGDSNGDVNGNKPGDNNGNGGTVTGPGTGGNGSGNNGSDNGSEEGSGSGSGDGSGTGSGSGSDGNDSDDGNDNNNNDGNGSGTGDGNGSGTGDGNNTGNGGDTGTDNGTDTGTGNENDTGTGNGTDTSDGNENDTGTGSETGSTGNTGGSTTDTGSGNQSGTGQGSQSVATDDEEEIDSPVSGSEFDHATTGDGDNGSTDLSYSALGGGSGSTTGRLPQTGEAQSSWTWLGLLLVSLFGTGFMKHKRREE</sequence>
<evidence type="ECO:0000313" key="11">
    <source>
        <dbReference type="Proteomes" id="UP000051906"/>
    </source>
</evidence>
<feature type="region of interest" description="Disordered" evidence="7">
    <location>
        <begin position="408"/>
        <end position="832"/>
    </location>
</feature>
<keyword evidence="1" id="KW-0134">Cell wall</keyword>
<dbReference type="PROSITE" id="PS51450">
    <property type="entry name" value="LRR"/>
    <property type="match status" value="2"/>
</dbReference>
<dbReference type="Gene3D" id="3.80.10.10">
    <property type="entry name" value="Ribonuclease Inhibitor"/>
    <property type="match status" value="1"/>
</dbReference>
<dbReference type="AlphaFoldDB" id="A0A0R2LMJ6"/>
<feature type="compositionally biased region" description="Acidic residues" evidence="7">
    <location>
        <begin position="553"/>
        <end position="563"/>
    </location>
</feature>
<evidence type="ECO:0000313" key="10">
    <source>
        <dbReference type="EMBL" id="KRO01163.1"/>
    </source>
</evidence>
<evidence type="ECO:0000256" key="1">
    <source>
        <dbReference type="ARBA" id="ARBA00022512"/>
    </source>
</evidence>
<proteinExistence type="predicted"/>
<dbReference type="InterPro" id="IPR025875">
    <property type="entry name" value="Leu-rich_rpt_4"/>
</dbReference>
<keyword evidence="11" id="KW-1185">Reference proteome</keyword>
<evidence type="ECO:0000256" key="7">
    <source>
        <dbReference type="SAM" id="MobiDB-lite"/>
    </source>
</evidence>
<keyword evidence="6" id="KW-0572">Peptidoglycan-anchor</keyword>
<dbReference type="InterPro" id="IPR019931">
    <property type="entry name" value="LPXTG_anchor"/>
</dbReference>
<feature type="compositionally biased region" description="Gly residues" evidence="7">
    <location>
        <begin position="435"/>
        <end position="451"/>
    </location>
</feature>
<evidence type="ECO:0000256" key="5">
    <source>
        <dbReference type="ARBA" id="ARBA00022737"/>
    </source>
</evidence>
<feature type="compositionally biased region" description="Low complexity" evidence="7">
    <location>
        <begin position="603"/>
        <end position="624"/>
    </location>
</feature>
<name>A0A0R2LMJ6_9LACO</name>
<reference evidence="10 11" key="1">
    <citation type="journal article" date="2015" name="Genome Announc.">
        <title>Expanding the biotechnology potential of lactobacilli through comparative genomics of 213 strains and associated genera.</title>
        <authorList>
            <person name="Sun Z."/>
            <person name="Harris H.M."/>
            <person name="McCann A."/>
            <person name="Guo C."/>
            <person name="Argimon S."/>
            <person name="Zhang W."/>
            <person name="Yang X."/>
            <person name="Jeffery I.B."/>
            <person name="Cooney J.C."/>
            <person name="Kagawa T.F."/>
            <person name="Liu W."/>
            <person name="Song Y."/>
            <person name="Salvetti E."/>
            <person name="Wrobel A."/>
            <person name="Rasinkangas P."/>
            <person name="Parkhill J."/>
            <person name="Rea M.C."/>
            <person name="O'Sullivan O."/>
            <person name="Ritari J."/>
            <person name="Douillard F.P."/>
            <person name="Paul Ross R."/>
            <person name="Yang R."/>
            <person name="Briner A.E."/>
            <person name="Felis G.E."/>
            <person name="de Vos W.M."/>
            <person name="Barrangou R."/>
            <person name="Klaenhammer T.R."/>
            <person name="Caufield P.W."/>
            <person name="Cui Y."/>
            <person name="Zhang H."/>
            <person name="O'Toole P.W."/>
        </authorList>
    </citation>
    <scope>NUCLEOTIDE SEQUENCE [LARGE SCALE GENOMIC DNA]</scope>
    <source>
        <strain evidence="10 11">DSM 22467</strain>
    </source>
</reference>
<dbReference type="STRING" id="616990.IV54_GL000521"/>
<keyword evidence="3" id="KW-0433">Leucine-rich repeat</keyword>